<keyword evidence="8" id="KW-0812">Transmembrane</keyword>
<dbReference type="InterPro" id="IPR051205">
    <property type="entry name" value="UbiH/COQ6_monooxygenase"/>
</dbReference>
<dbReference type="UniPathway" id="UPA00232"/>
<keyword evidence="11" id="KW-1185">Reference proteome</keyword>
<dbReference type="InterPro" id="IPR002938">
    <property type="entry name" value="FAD-bd"/>
</dbReference>
<evidence type="ECO:0000256" key="6">
    <source>
        <dbReference type="ARBA" id="ARBA00023002"/>
    </source>
</evidence>
<evidence type="ECO:0000256" key="3">
    <source>
        <dbReference type="ARBA" id="ARBA00005349"/>
    </source>
</evidence>
<gene>
    <name evidence="10" type="ORF">PS2015_123</name>
</gene>
<dbReference type="Pfam" id="PF01494">
    <property type="entry name" value="FAD_binding_3"/>
    <property type="match status" value="1"/>
</dbReference>
<evidence type="ECO:0000256" key="4">
    <source>
        <dbReference type="ARBA" id="ARBA00022630"/>
    </source>
</evidence>
<name>A0A0S2K9S4_9GAMM</name>
<keyword evidence="5" id="KW-0274">FAD</keyword>
<dbReference type="PRINTS" id="PR00420">
    <property type="entry name" value="RNGMNOXGNASE"/>
</dbReference>
<dbReference type="GO" id="GO:0006744">
    <property type="term" value="P:ubiquinone biosynthetic process"/>
    <property type="evidence" value="ECO:0007669"/>
    <property type="project" value="UniProtKB-UniPathway"/>
</dbReference>
<reference evidence="10 11" key="1">
    <citation type="submission" date="2015-11" db="EMBL/GenBank/DDBJ databases">
        <authorList>
            <person name="Zhang Y."/>
            <person name="Guo Z."/>
        </authorList>
    </citation>
    <scope>NUCLEOTIDE SEQUENCE [LARGE SCALE GENOMIC DNA]</scope>
    <source>
        <strain evidence="10 11">KCTC 32221</strain>
    </source>
</reference>
<protein>
    <submittedName>
        <fullName evidence="10">2-octaprenyl-6-methoxyphenyl hydroxylase</fullName>
    </submittedName>
</protein>
<dbReference type="InterPro" id="IPR011295">
    <property type="entry name" value="UbiH"/>
</dbReference>
<evidence type="ECO:0000256" key="2">
    <source>
        <dbReference type="ARBA" id="ARBA00004749"/>
    </source>
</evidence>
<comment type="similarity">
    <text evidence="3">Belongs to the UbiH/COQ6 family.</text>
</comment>
<keyword evidence="8" id="KW-1133">Transmembrane helix</keyword>
<keyword evidence="8" id="KW-0472">Membrane</keyword>
<feature type="domain" description="FAD-binding" evidence="9">
    <location>
        <begin position="3"/>
        <end position="339"/>
    </location>
</feature>
<comment type="pathway">
    <text evidence="2">Cofactor biosynthesis; ubiquinone biosynthesis.</text>
</comment>
<dbReference type="NCBIfam" id="TIGR01984">
    <property type="entry name" value="UbiH"/>
    <property type="match status" value="1"/>
</dbReference>
<dbReference type="NCBIfam" id="NF004356">
    <property type="entry name" value="PRK05732.1"/>
    <property type="match status" value="1"/>
</dbReference>
<dbReference type="STRING" id="1249552.PS2015_123"/>
<feature type="transmembrane region" description="Helical" evidence="8">
    <location>
        <begin position="6"/>
        <end position="25"/>
    </location>
</feature>
<evidence type="ECO:0000256" key="7">
    <source>
        <dbReference type="ARBA" id="ARBA00023033"/>
    </source>
</evidence>
<dbReference type="EMBL" id="CP013189">
    <property type="protein sequence ID" value="ALO44819.1"/>
    <property type="molecule type" value="Genomic_DNA"/>
</dbReference>
<keyword evidence="4" id="KW-0285">Flavoprotein</keyword>
<evidence type="ECO:0000259" key="9">
    <source>
        <dbReference type="Pfam" id="PF01494"/>
    </source>
</evidence>
<evidence type="ECO:0000313" key="10">
    <source>
        <dbReference type="EMBL" id="ALO44819.1"/>
    </source>
</evidence>
<evidence type="ECO:0000256" key="1">
    <source>
        <dbReference type="ARBA" id="ARBA00001974"/>
    </source>
</evidence>
<keyword evidence="6" id="KW-0560">Oxidoreductase</keyword>
<comment type="cofactor">
    <cofactor evidence="1">
        <name>FAD</name>
        <dbReference type="ChEBI" id="CHEBI:57692"/>
    </cofactor>
</comment>
<dbReference type="SUPFAM" id="SSF51905">
    <property type="entry name" value="FAD/NAD(P)-binding domain"/>
    <property type="match status" value="1"/>
</dbReference>
<proteinExistence type="inferred from homology"/>
<dbReference type="RefSeq" id="WP_058020349.1">
    <property type="nucleotide sequence ID" value="NZ_CP013189.1"/>
</dbReference>
<dbReference type="PANTHER" id="PTHR43876">
    <property type="entry name" value="UBIQUINONE BIOSYNTHESIS MONOOXYGENASE COQ6, MITOCHONDRIAL"/>
    <property type="match status" value="1"/>
</dbReference>
<dbReference type="Proteomes" id="UP000065641">
    <property type="component" value="Chromosome"/>
</dbReference>
<accession>A0A0S2K9S4</accession>
<dbReference type="PANTHER" id="PTHR43876:SF8">
    <property type="entry name" value="2-OCTAPRENYL-6-METHOXYPHENOL HYDROXYLASE"/>
    <property type="match status" value="1"/>
</dbReference>
<dbReference type="OrthoDB" id="9769565at2"/>
<dbReference type="AlphaFoldDB" id="A0A0S2K9S4"/>
<dbReference type="InterPro" id="IPR010971">
    <property type="entry name" value="UbiH/COQ6"/>
</dbReference>
<dbReference type="Gene3D" id="3.50.50.60">
    <property type="entry name" value="FAD/NAD(P)-binding domain"/>
    <property type="match status" value="2"/>
</dbReference>
<dbReference type="InterPro" id="IPR036188">
    <property type="entry name" value="FAD/NAD-bd_sf"/>
</dbReference>
<evidence type="ECO:0000313" key="11">
    <source>
        <dbReference type="Proteomes" id="UP000065641"/>
    </source>
</evidence>
<dbReference type="KEGG" id="pspi:PS2015_123"/>
<organism evidence="10 11">
    <name type="scientific">Pseudohongiella spirulinae</name>
    <dbReference type="NCBI Taxonomy" id="1249552"/>
    <lineage>
        <taxon>Bacteria</taxon>
        <taxon>Pseudomonadati</taxon>
        <taxon>Pseudomonadota</taxon>
        <taxon>Gammaproteobacteria</taxon>
        <taxon>Pseudomonadales</taxon>
        <taxon>Pseudohongiellaceae</taxon>
        <taxon>Pseudohongiella</taxon>
    </lineage>
</organism>
<sequence length="408" mass="44182">MSYDIVIAGGGLVGGSFALMLAAGLTESARILLVDTQPLAADDRGSIQADFDARSTALSWGSRQIYDKIGLWGQLAPYACAINDIHVSDRGHPGAVRLHNEEMGVEALGYVLENQHLSSVINQALGEQSTIEICAPATVSQARPTPDGMAIQLQVPGGQKQLNTRLLVLADGGRSGLCEQLGIQLDRRPYQQQALVCNVAFEKDHQGQAFERFTDTGPMAILPLNSDSHVDSGYRGALVWTLAEDSAADVLQMPDDEFLAALQQRFGWRLGSMRRVGRRALYPLALTLAQEQIRPGLVLLGNVAHTLHPVAGQGLNLALRDASALAKLLTDTINAGESAEVGAYARLEAFQQAQDWDQRSTVMFSDLTTRLFSNSQPALVTGRNLGLLMMDLMPPARRWFARQAMGLR</sequence>
<evidence type="ECO:0000256" key="8">
    <source>
        <dbReference type="SAM" id="Phobius"/>
    </source>
</evidence>
<dbReference type="GO" id="GO:0071949">
    <property type="term" value="F:FAD binding"/>
    <property type="evidence" value="ECO:0007669"/>
    <property type="project" value="InterPro"/>
</dbReference>
<evidence type="ECO:0000256" key="5">
    <source>
        <dbReference type="ARBA" id="ARBA00022827"/>
    </source>
</evidence>
<dbReference type="GO" id="GO:0008681">
    <property type="term" value="F:2-octaprenyl-6-methoxyphenol hydroxylase activity"/>
    <property type="evidence" value="ECO:0007669"/>
    <property type="project" value="InterPro"/>
</dbReference>
<dbReference type="PATRIC" id="fig|1249552.3.peg.125"/>
<keyword evidence="7" id="KW-0503">Monooxygenase</keyword>
<dbReference type="NCBIfam" id="TIGR01988">
    <property type="entry name" value="Ubi-OHases"/>
    <property type="match status" value="1"/>
</dbReference>